<keyword evidence="2" id="KW-1185">Reference proteome</keyword>
<dbReference type="EMBL" id="OZ037946">
    <property type="protein sequence ID" value="CAL1705337.1"/>
    <property type="molecule type" value="Genomic_DNA"/>
</dbReference>
<sequence>MAPPCPPFREPNEHPNEEAYFDHLTDLMAWFHLWGYSGTQHLQAVIPPSDTARVERAHRMALMQFNQDPIVGNGALPSTPEHCRAYFERCKEMSTRPMRNAVDAIICLDDVDPSLTVAQGNLIKLLDRLGEKFTYWDDALQEVIECEIANGGGDVIGEEWFAINKTTGGQTDDDVVTAKQLEALLSCQI</sequence>
<dbReference type="Proteomes" id="UP001497453">
    <property type="component" value="Chromosome 3"/>
</dbReference>
<reference evidence="2" key="1">
    <citation type="submission" date="2024-04" db="EMBL/GenBank/DDBJ databases">
        <authorList>
            <person name="Shaw F."/>
            <person name="Minotto A."/>
        </authorList>
    </citation>
    <scope>NUCLEOTIDE SEQUENCE [LARGE SCALE GENOMIC DNA]</scope>
</reference>
<gene>
    <name evidence="1" type="ORF">GFSPODELE1_LOCUS5383</name>
</gene>
<evidence type="ECO:0000313" key="2">
    <source>
        <dbReference type="Proteomes" id="UP001497453"/>
    </source>
</evidence>
<evidence type="ECO:0000313" key="1">
    <source>
        <dbReference type="EMBL" id="CAL1705337.1"/>
    </source>
</evidence>
<organism evidence="1 2">
    <name type="scientific">Somion occarium</name>
    <dbReference type="NCBI Taxonomy" id="3059160"/>
    <lineage>
        <taxon>Eukaryota</taxon>
        <taxon>Fungi</taxon>
        <taxon>Dikarya</taxon>
        <taxon>Basidiomycota</taxon>
        <taxon>Agaricomycotina</taxon>
        <taxon>Agaricomycetes</taxon>
        <taxon>Polyporales</taxon>
        <taxon>Cerrenaceae</taxon>
        <taxon>Somion</taxon>
    </lineage>
</organism>
<accession>A0ABP1DDW0</accession>
<protein>
    <submittedName>
        <fullName evidence="1">Uncharacterized protein</fullName>
    </submittedName>
</protein>
<name>A0ABP1DDW0_9APHY</name>
<proteinExistence type="predicted"/>